<sequence>METHRDRIELHYLPAYAPHLNPDELVDADLKRVLADEIILTRDQMELAVRSFFRAPHTIYASTI</sequence>
<reference evidence="2 3" key="1">
    <citation type="submission" date="2020-10" db="EMBL/GenBank/DDBJ databases">
        <title>Identification of Nocardia species via Next-generation sequencing and recognition of intraspecies genetic diversity.</title>
        <authorList>
            <person name="Li P."/>
            <person name="Li P."/>
            <person name="Lu B."/>
        </authorList>
    </citation>
    <scope>NUCLEOTIDE SEQUENCE [LARGE SCALE GENOMIC DNA]</scope>
    <source>
        <strain evidence="2 3">BJ06-0143</strain>
    </source>
</reference>
<feature type="domain" description="Tc1-like transposase DDE" evidence="1">
    <location>
        <begin position="2"/>
        <end position="45"/>
    </location>
</feature>
<dbReference type="EMBL" id="JADLQN010000006">
    <property type="protein sequence ID" value="MBF6357688.1"/>
    <property type="molecule type" value="Genomic_DNA"/>
</dbReference>
<keyword evidence="3" id="KW-1185">Reference proteome</keyword>
<dbReference type="InterPro" id="IPR036397">
    <property type="entry name" value="RNaseH_sf"/>
</dbReference>
<proteinExistence type="predicted"/>
<dbReference type="Gene3D" id="3.30.420.10">
    <property type="entry name" value="Ribonuclease H-like superfamily/Ribonuclease H"/>
    <property type="match status" value="1"/>
</dbReference>
<dbReference type="Pfam" id="PF13358">
    <property type="entry name" value="DDE_3"/>
    <property type="match status" value="1"/>
</dbReference>
<evidence type="ECO:0000313" key="3">
    <source>
        <dbReference type="Proteomes" id="UP000707731"/>
    </source>
</evidence>
<accession>A0ABS0DLT8</accession>
<dbReference type="InterPro" id="IPR038717">
    <property type="entry name" value="Tc1-like_DDE_dom"/>
</dbReference>
<evidence type="ECO:0000313" key="2">
    <source>
        <dbReference type="EMBL" id="MBF6357688.1"/>
    </source>
</evidence>
<organism evidence="2 3">
    <name type="scientific">Nocardia higoensis</name>
    <dbReference type="NCBI Taxonomy" id="228599"/>
    <lineage>
        <taxon>Bacteria</taxon>
        <taxon>Bacillati</taxon>
        <taxon>Actinomycetota</taxon>
        <taxon>Actinomycetes</taxon>
        <taxon>Mycobacteriales</taxon>
        <taxon>Nocardiaceae</taxon>
        <taxon>Nocardia</taxon>
    </lineage>
</organism>
<protein>
    <submittedName>
        <fullName evidence="2">Transposase</fullName>
    </submittedName>
</protein>
<gene>
    <name evidence="2" type="ORF">IU449_24590</name>
</gene>
<comment type="caution">
    <text evidence="2">The sequence shown here is derived from an EMBL/GenBank/DDBJ whole genome shotgun (WGS) entry which is preliminary data.</text>
</comment>
<evidence type="ECO:0000259" key="1">
    <source>
        <dbReference type="Pfam" id="PF13358"/>
    </source>
</evidence>
<name>A0ABS0DLT8_9NOCA</name>
<dbReference type="Proteomes" id="UP000707731">
    <property type="component" value="Unassembled WGS sequence"/>
</dbReference>